<dbReference type="InterPro" id="IPR039151">
    <property type="entry name" value="INTU"/>
</dbReference>
<feature type="domain" description="CCZ1/INTU/HPS4 third Longin" evidence="1">
    <location>
        <begin position="7"/>
        <end position="141"/>
    </location>
</feature>
<sequence length="147" mass="16624">LTRGINNMLFHYVSFEGLNGIYLSPSPCEAFLARHGNLQELVLQKFYHTCLSIHRIFQKHTVVQDTCRKESGCQFGQCTAWQSIREEGIMFVCTSGIGTGPKKPLPSLAYWVVGRLFPGQQEMYVCFQDGIQQSMVEMAFSQTFGLS</sequence>
<keyword evidence="3" id="KW-1185">Reference proteome</keyword>
<protein>
    <recommendedName>
        <fullName evidence="1">CCZ1/INTU/HPS4 third Longin domain-containing protein</fullName>
    </recommendedName>
</protein>
<dbReference type="Proteomes" id="UP001634394">
    <property type="component" value="Unassembled WGS sequence"/>
</dbReference>
<dbReference type="AlphaFoldDB" id="A0ABD3X496"/>
<dbReference type="Pfam" id="PF19033">
    <property type="entry name" value="Intu_longin_3"/>
    <property type="match status" value="1"/>
</dbReference>
<feature type="non-terminal residue" evidence="2">
    <location>
        <position position="1"/>
    </location>
</feature>
<evidence type="ECO:0000313" key="3">
    <source>
        <dbReference type="Proteomes" id="UP001634394"/>
    </source>
</evidence>
<dbReference type="PANTHER" id="PTHR21082:SF4">
    <property type="entry name" value="PROTEIN INTURNED"/>
    <property type="match status" value="1"/>
</dbReference>
<evidence type="ECO:0000259" key="1">
    <source>
        <dbReference type="Pfam" id="PF19033"/>
    </source>
</evidence>
<comment type="caution">
    <text evidence="2">The sequence shown here is derived from an EMBL/GenBank/DDBJ whole genome shotgun (WGS) entry which is preliminary data.</text>
</comment>
<accession>A0ABD3X496</accession>
<gene>
    <name evidence="2" type="ORF">ACJMK2_033063</name>
</gene>
<dbReference type="InterPro" id="IPR043989">
    <property type="entry name" value="CCZ1/INTU/HSP4_longin_3"/>
</dbReference>
<reference evidence="2 3" key="1">
    <citation type="submission" date="2024-11" db="EMBL/GenBank/DDBJ databases">
        <title>Chromosome-level genome assembly of the freshwater bivalve Anodonta woodiana.</title>
        <authorList>
            <person name="Chen X."/>
        </authorList>
    </citation>
    <scope>NUCLEOTIDE SEQUENCE [LARGE SCALE GENOMIC DNA]</scope>
    <source>
        <strain evidence="2">MN2024</strain>
        <tissue evidence="2">Gills</tissue>
    </source>
</reference>
<organism evidence="2 3">
    <name type="scientific">Sinanodonta woodiana</name>
    <name type="common">Chinese pond mussel</name>
    <name type="synonym">Anodonta woodiana</name>
    <dbReference type="NCBI Taxonomy" id="1069815"/>
    <lineage>
        <taxon>Eukaryota</taxon>
        <taxon>Metazoa</taxon>
        <taxon>Spiralia</taxon>
        <taxon>Lophotrochozoa</taxon>
        <taxon>Mollusca</taxon>
        <taxon>Bivalvia</taxon>
        <taxon>Autobranchia</taxon>
        <taxon>Heteroconchia</taxon>
        <taxon>Palaeoheterodonta</taxon>
        <taxon>Unionida</taxon>
        <taxon>Unionoidea</taxon>
        <taxon>Unionidae</taxon>
        <taxon>Unioninae</taxon>
        <taxon>Sinanodonta</taxon>
    </lineage>
</organism>
<dbReference type="EMBL" id="JBJQND010000004">
    <property type="protein sequence ID" value="KAL3880857.1"/>
    <property type="molecule type" value="Genomic_DNA"/>
</dbReference>
<dbReference type="PANTHER" id="PTHR21082">
    <property type="entry name" value="PROTEIN INTURNED"/>
    <property type="match status" value="1"/>
</dbReference>
<proteinExistence type="predicted"/>
<evidence type="ECO:0000313" key="2">
    <source>
        <dbReference type="EMBL" id="KAL3880857.1"/>
    </source>
</evidence>
<name>A0ABD3X496_SINWO</name>